<dbReference type="RefSeq" id="XP_010418345.1">
    <property type="nucleotide sequence ID" value="XM_010420043.2"/>
</dbReference>
<accession>A0ABM0SZE4</accession>
<feature type="region of interest" description="Disordered" evidence="1">
    <location>
        <begin position="391"/>
        <end position="448"/>
    </location>
</feature>
<organism evidence="2 3">
    <name type="scientific">Camelina sativa</name>
    <name type="common">False flax</name>
    <name type="synonym">Myagrum sativum</name>
    <dbReference type="NCBI Taxonomy" id="90675"/>
    <lineage>
        <taxon>Eukaryota</taxon>
        <taxon>Viridiplantae</taxon>
        <taxon>Streptophyta</taxon>
        <taxon>Embryophyta</taxon>
        <taxon>Tracheophyta</taxon>
        <taxon>Spermatophyta</taxon>
        <taxon>Magnoliopsida</taxon>
        <taxon>eudicotyledons</taxon>
        <taxon>Gunneridae</taxon>
        <taxon>Pentapetalae</taxon>
        <taxon>rosids</taxon>
        <taxon>malvids</taxon>
        <taxon>Brassicales</taxon>
        <taxon>Brassicaceae</taxon>
        <taxon>Camelineae</taxon>
        <taxon>Camelina</taxon>
    </lineage>
</organism>
<keyword evidence="2" id="KW-1185">Reference proteome</keyword>
<reference evidence="3" key="2">
    <citation type="submission" date="2025-08" db="UniProtKB">
        <authorList>
            <consortium name="RefSeq"/>
        </authorList>
    </citation>
    <scope>IDENTIFICATION</scope>
    <source>
        <tissue evidence="3">Leaf</tissue>
    </source>
</reference>
<dbReference type="Proteomes" id="UP000694864">
    <property type="component" value="Chromosome 7"/>
</dbReference>
<evidence type="ECO:0000313" key="3">
    <source>
        <dbReference type="RefSeq" id="XP_010418345.1"/>
    </source>
</evidence>
<reference evidence="2" key="1">
    <citation type="journal article" date="2014" name="Nat. Commun.">
        <title>The emerging biofuel crop Camelina sativa retains a highly undifferentiated hexaploid genome structure.</title>
        <authorList>
            <person name="Kagale S."/>
            <person name="Koh C."/>
            <person name="Nixon J."/>
            <person name="Bollina V."/>
            <person name="Clarke W.E."/>
            <person name="Tuteja R."/>
            <person name="Spillane C."/>
            <person name="Robinson S.J."/>
            <person name="Links M.G."/>
            <person name="Clarke C."/>
            <person name="Higgins E.E."/>
            <person name="Huebert T."/>
            <person name="Sharpe A.G."/>
            <person name="Parkin I.A."/>
        </authorList>
    </citation>
    <scope>NUCLEOTIDE SEQUENCE [LARGE SCALE GENOMIC DNA]</scope>
    <source>
        <strain evidence="2">cv. DH55</strain>
    </source>
</reference>
<dbReference type="GeneID" id="104703951"/>
<evidence type="ECO:0000313" key="2">
    <source>
        <dbReference type="Proteomes" id="UP000694864"/>
    </source>
</evidence>
<evidence type="ECO:0000256" key="1">
    <source>
        <dbReference type="SAM" id="MobiDB-lite"/>
    </source>
</evidence>
<dbReference type="InterPro" id="IPR038945">
    <property type="entry name" value="MBD13-like"/>
</dbReference>
<dbReference type="PANTHER" id="PTHR34067:SF21">
    <property type="entry name" value="MBD DOMAIN-CONTAINING PROTEIN"/>
    <property type="match status" value="1"/>
</dbReference>
<name>A0ABM0SZE4_CAMSA</name>
<dbReference type="PANTHER" id="PTHR34067">
    <property type="entry name" value="OS04G0193200 PROTEIN"/>
    <property type="match status" value="1"/>
</dbReference>
<feature type="compositionally biased region" description="Basic and acidic residues" evidence="1">
    <location>
        <begin position="215"/>
        <end position="229"/>
    </location>
</feature>
<protein>
    <submittedName>
        <fullName evidence="3">Uncharacterized protein LOC104703951</fullName>
    </submittedName>
</protein>
<proteinExistence type="predicted"/>
<feature type="region of interest" description="Disordered" evidence="1">
    <location>
        <begin position="207"/>
        <end position="233"/>
    </location>
</feature>
<sequence>MLRQLPQTITADATPDWLPVGWIVHSTVLRRGRHTKTYTQLRTGKRLSTKDQVLDYIQMEKIREKRESGIEKKKATLKALQDIETAMERPWWLRDERQAEWRIGGSVGGVPYKEMNVNGPNDFRTNSKETVLLDENTVVSEDSSGEEYETGCNEITYVIDEDEEDLSEGEYVENVENCSYMSSTPLRTQPERMKKLESRVKTQCVFEDEDMSSDSDTKLPEAETSKEENGVGETGSLTVEINLDCEPASDSLVENKSGIEGIGTRNIEIIDLESELIHICDSSKVVEVTQESGDTCEEALQAQPTHEPGDTSEEALKAQAAEKSGDKGEELLKAQVAWEEPVNEWRSSVFFPYSEAPSHSVLVFDDSNARSSVEDLSNTVELGSSILQENNISGSKKRKKNTETCSSKKNIKKKGIEAPTKKLQRGKTPPSKPHGKKGSSSVNMDKKPYVWPEPCPNFPFEPLTRSFQVEDDSVIRRYLEQQFAAPGSAESNLPLPDFGLPNFSNIQISLNEEPASKKKKSPDPPCVQVVNSSLPSCSSIGTTSMLQIVAGN</sequence>
<feature type="region of interest" description="Disordered" evidence="1">
    <location>
        <begin position="303"/>
        <end position="328"/>
    </location>
</feature>
<gene>
    <name evidence="3" type="primary">LOC104703951</name>
</gene>